<dbReference type="AlphaFoldDB" id="A0A0P9LKM2"/>
<gene>
    <name evidence="1" type="ORF">ALO81_00388</name>
    <name evidence="2" type="ORF">ALQ64_02385</name>
</gene>
<sequence length="82" mass="9080">MEVETHPVQTSCKGKARAPKSVTMRAYEVYCHMYGGQEAMVTGGCRGGFGSGELIAFLYAHSFPKPEWSARVQEAFRGMENM</sequence>
<dbReference type="PATRIC" id="fig|86840.3.peg.639"/>
<accession>A0A0P9LKM2</accession>
<organism evidence="1 3">
    <name type="scientific">Pseudomonas cannabina</name>
    <dbReference type="NCBI Taxonomy" id="86840"/>
    <lineage>
        <taxon>Bacteria</taxon>
        <taxon>Pseudomonadati</taxon>
        <taxon>Pseudomonadota</taxon>
        <taxon>Gammaproteobacteria</taxon>
        <taxon>Pseudomonadales</taxon>
        <taxon>Pseudomonadaceae</taxon>
        <taxon>Pseudomonas</taxon>
    </lineage>
</organism>
<dbReference type="RefSeq" id="WP_054999286.1">
    <property type="nucleotide sequence ID" value="NZ_FNKU01000001.1"/>
</dbReference>
<reference evidence="1 3" key="1">
    <citation type="submission" date="2015-09" db="EMBL/GenBank/DDBJ databases">
        <title>Genome announcement of multiple Pseudomonas syringae strains.</title>
        <authorList>
            <person name="Thakur S."/>
            <person name="Wang P.W."/>
            <person name="Gong Y."/>
            <person name="Weir B.S."/>
            <person name="Guttman D.S."/>
        </authorList>
    </citation>
    <scope>NUCLEOTIDE SEQUENCE [LARGE SCALE GENOMIC DNA]</scope>
    <source>
        <strain evidence="1 3">ICMP2823</strain>
    </source>
</reference>
<comment type="caution">
    <text evidence="1">The sequence shown here is derived from an EMBL/GenBank/DDBJ whole genome shotgun (WGS) entry which is preliminary data.</text>
</comment>
<dbReference type="Proteomes" id="UP000050564">
    <property type="component" value="Unassembled WGS sequence"/>
</dbReference>
<name>A0A0P9LKM2_PSECA</name>
<proteinExistence type="predicted"/>
<evidence type="ECO:0000313" key="3">
    <source>
        <dbReference type="Proteomes" id="UP000050564"/>
    </source>
</evidence>
<dbReference type="Proteomes" id="UP000281372">
    <property type="component" value="Unassembled WGS sequence"/>
</dbReference>
<reference evidence="2 4" key="2">
    <citation type="submission" date="2018-08" db="EMBL/GenBank/DDBJ databases">
        <title>Recombination of ecologically and evolutionarily significant loci maintains genetic cohesion in the Pseudomonas syringae species complex.</title>
        <authorList>
            <person name="Dillon M."/>
            <person name="Thakur S."/>
            <person name="Almeida R.N.D."/>
            <person name="Weir B.S."/>
            <person name="Guttman D.S."/>
        </authorList>
    </citation>
    <scope>NUCLEOTIDE SEQUENCE [LARGE SCALE GENOMIC DNA]</scope>
    <source>
        <strain evidence="2 4">ICMP 2821</strain>
    </source>
</reference>
<evidence type="ECO:0000313" key="1">
    <source>
        <dbReference type="EMBL" id="KPW78513.1"/>
    </source>
</evidence>
<evidence type="ECO:0000313" key="4">
    <source>
        <dbReference type="Proteomes" id="UP000281372"/>
    </source>
</evidence>
<evidence type="ECO:0000313" key="2">
    <source>
        <dbReference type="EMBL" id="RMN20765.1"/>
    </source>
</evidence>
<dbReference type="EMBL" id="LJPX01000150">
    <property type="protein sequence ID" value="KPW78513.1"/>
    <property type="molecule type" value="Genomic_DNA"/>
</dbReference>
<dbReference type="EMBL" id="RBOW01000858">
    <property type="protein sequence ID" value="RMN20765.1"/>
    <property type="molecule type" value="Genomic_DNA"/>
</dbReference>
<protein>
    <submittedName>
        <fullName evidence="1">Uncharacterized protein</fullName>
    </submittedName>
</protein>